<gene>
    <name evidence="2" type="primary">Mo00820</name>
    <name evidence="2" type="ORF">E5Q_00820</name>
</gene>
<dbReference type="Proteomes" id="UP000009131">
    <property type="component" value="Unassembled WGS sequence"/>
</dbReference>
<dbReference type="EMBL" id="BABT02000028">
    <property type="protein sequence ID" value="GAA94172.1"/>
    <property type="molecule type" value="Genomic_DNA"/>
</dbReference>
<feature type="region of interest" description="Disordered" evidence="1">
    <location>
        <begin position="240"/>
        <end position="266"/>
    </location>
</feature>
<evidence type="ECO:0000256" key="1">
    <source>
        <dbReference type="SAM" id="MobiDB-lite"/>
    </source>
</evidence>
<comment type="caution">
    <text evidence="2">The sequence shown here is derived from an EMBL/GenBank/DDBJ whole genome shotgun (WGS) entry which is preliminary data.</text>
</comment>
<dbReference type="AlphaFoldDB" id="G7DUB2"/>
<feature type="region of interest" description="Disordered" evidence="1">
    <location>
        <begin position="578"/>
        <end position="598"/>
    </location>
</feature>
<feature type="compositionally biased region" description="Polar residues" evidence="1">
    <location>
        <begin position="101"/>
        <end position="114"/>
    </location>
</feature>
<evidence type="ECO:0000313" key="3">
    <source>
        <dbReference type="Proteomes" id="UP000009131"/>
    </source>
</evidence>
<accession>G7DUB2</accession>
<protein>
    <submittedName>
        <fullName evidence="2">Uncharacterized protein</fullName>
    </submittedName>
</protein>
<sequence>MSTSMSQNSSCSLTAWLQDVSSTMTEKPAVESAGLSASELLVKRHRGSLSLGALPKLQFGKWSGSEVSMTSIFPEPPSYTPSDGHTAEDRPAAPMTRALSHGSSDQQAARLSRWSFTTGESSSASLDAERPESCYEPTFGLVVGRGMAGLAAYRLDGFRVQARAESHGPLSPRSGNESMSAHHAELLSALQTISSAPVCLARSSSWSITSDKFVDALEHADDVPGTGKAVPVRLPKVRRKSSSAIAPSQRALVDSQTVSTTTTPSLQPESVFDRIASLHDRQSDRTSLSTTSSADFALQVATEEPGEEITVSTMPIGSSRLPRQRLSIKTSHDFAHINSPTKIESGWSTSIDDSITRSRLAEAALTRGLSISPEPFGWQPRSFELSPTRAVESMPSPGRVPTIPDRQPSLSCFVEHLEDVAPRESQCTTTASTEALSQDLALRRSLSKPGLFAARKPPPSIDVLLASSLYPSTQQARSPSPERRSSWESELIRTFEERISFIDGAEGFNLSPTSFVSARSDFWPADTSKPLPELPRDDDSARRSLSPRKVSFAVPMSKRGSQSCATSVSCEDGPTAVLAHLSHDSPSSSPTEQSHLKRATSLNRIKTTWLFKRKSAIGVISSLSDSSSASRRTPSLII</sequence>
<name>G7DUB2_MIXOS</name>
<proteinExistence type="predicted"/>
<keyword evidence="3" id="KW-1185">Reference proteome</keyword>
<feature type="compositionally biased region" description="Polar residues" evidence="1">
    <location>
        <begin position="254"/>
        <end position="266"/>
    </location>
</feature>
<dbReference type="HOGENOM" id="CLU_428985_0_0_1"/>
<feature type="region of interest" description="Disordered" evidence="1">
    <location>
        <begin position="75"/>
        <end position="114"/>
    </location>
</feature>
<reference evidence="2 3" key="1">
    <citation type="journal article" date="2011" name="J. Gen. Appl. Microbiol.">
        <title>Draft genome sequencing of the enigmatic basidiomycete Mixia osmundae.</title>
        <authorList>
            <person name="Nishida H."/>
            <person name="Nagatsuka Y."/>
            <person name="Sugiyama J."/>
        </authorList>
    </citation>
    <scope>NUCLEOTIDE SEQUENCE [LARGE SCALE GENOMIC DNA]</scope>
    <source>
        <strain evidence="3">CBS 9802 / IAM 14324 / JCM 22182 / KY 12970</strain>
    </source>
</reference>
<dbReference type="RefSeq" id="XP_014569609.1">
    <property type="nucleotide sequence ID" value="XM_014714123.1"/>
</dbReference>
<dbReference type="InParanoid" id="G7DUB2"/>
<organism evidence="2 3">
    <name type="scientific">Mixia osmundae (strain CBS 9802 / IAM 14324 / JCM 22182 / KY 12970)</name>
    <dbReference type="NCBI Taxonomy" id="764103"/>
    <lineage>
        <taxon>Eukaryota</taxon>
        <taxon>Fungi</taxon>
        <taxon>Dikarya</taxon>
        <taxon>Basidiomycota</taxon>
        <taxon>Pucciniomycotina</taxon>
        <taxon>Mixiomycetes</taxon>
        <taxon>Mixiales</taxon>
        <taxon>Mixiaceae</taxon>
        <taxon>Mixia</taxon>
    </lineage>
</organism>
<reference evidence="2 3" key="2">
    <citation type="journal article" date="2012" name="Open Biol.">
        <title>Characteristics of nucleosomes and linker DNA regions on the genome of the basidiomycete Mixia osmundae revealed by mono- and dinucleosome mapping.</title>
        <authorList>
            <person name="Nishida H."/>
            <person name="Kondo S."/>
            <person name="Matsumoto T."/>
            <person name="Suzuki Y."/>
            <person name="Yoshikawa H."/>
            <person name="Taylor T.D."/>
            <person name="Sugiyama J."/>
        </authorList>
    </citation>
    <scope>NUCLEOTIDE SEQUENCE [LARGE SCALE GENOMIC DNA]</scope>
    <source>
        <strain evidence="3">CBS 9802 / IAM 14324 / JCM 22182 / KY 12970</strain>
    </source>
</reference>
<feature type="compositionally biased region" description="Polar residues" evidence="1">
    <location>
        <begin position="584"/>
        <end position="593"/>
    </location>
</feature>
<evidence type="ECO:0000313" key="2">
    <source>
        <dbReference type="EMBL" id="GAA94172.1"/>
    </source>
</evidence>
<feature type="region of interest" description="Disordered" evidence="1">
    <location>
        <begin position="526"/>
        <end position="556"/>
    </location>
</feature>